<reference evidence="1 2" key="1">
    <citation type="submission" date="2009-01" db="EMBL/GenBank/DDBJ databases">
        <authorList>
            <person name="Fulton L."/>
            <person name="Clifton S."/>
            <person name="Fulton B."/>
            <person name="Xu J."/>
            <person name="Minx P."/>
            <person name="Pepin K.H."/>
            <person name="Johnson M."/>
            <person name="Bhonagiri V."/>
            <person name="Nash W.E."/>
            <person name="Mardis E.R."/>
            <person name="Wilson R.K."/>
        </authorList>
    </citation>
    <scope>NUCLEOTIDE SEQUENCE [LARGE SCALE GENOMIC DNA]</scope>
    <source>
        <strain evidence="1 2">DSM 5476</strain>
    </source>
</reference>
<evidence type="ECO:0000313" key="2">
    <source>
        <dbReference type="Proteomes" id="UP000003340"/>
    </source>
</evidence>
<sequence length="93" mass="10544">MLQSALCDCETELNPKELLDIMQELEANGFTELICILLLKHRHSCVLDHALSSLTAELIAQKWEGIGPDALCASLRQRIRREAAHHRERIGQK</sequence>
<dbReference type="AlphaFoldDB" id="C0EFF0"/>
<protein>
    <submittedName>
        <fullName evidence="1">Uncharacterized protein</fullName>
    </submittedName>
</protein>
<accession>C0EFF0</accession>
<name>C0EFF0_9FIRM</name>
<comment type="caution">
    <text evidence="1">The sequence shown here is derived from an EMBL/GenBank/DDBJ whole genome shotgun (WGS) entry which is preliminary data.</text>
</comment>
<gene>
    <name evidence="1" type="ORF">CLOSTMETH_02592</name>
</gene>
<dbReference type="eggNOG" id="ENOG502ZPU0">
    <property type="taxonomic scope" value="Bacteria"/>
</dbReference>
<dbReference type="EMBL" id="ACEC01000091">
    <property type="protein sequence ID" value="EEG29759.1"/>
    <property type="molecule type" value="Genomic_DNA"/>
</dbReference>
<keyword evidence="2" id="KW-1185">Reference proteome</keyword>
<organism evidence="1 2">
    <name type="scientific">[Clostridium] methylpentosum DSM 5476</name>
    <dbReference type="NCBI Taxonomy" id="537013"/>
    <lineage>
        <taxon>Bacteria</taxon>
        <taxon>Bacillati</taxon>
        <taxon>Bacillota</taxon>
        <taxon>Clostridia</taxon>
        <taxon>Eubacteriales</taxon>
        <taxon>Oscillospiraceae</taxon>
        <taxon>Oscillospiraceae incertae sedis</taxon>
    </lineage>
</organism>
<dbReference type="HOGENOM" id="CLU_2394581_0_0_9"/>
<proteinExistence type="predicted"/>
<reference evidence="1 2" key="2">
    <citation type="submission" date="2009-02" db="EMBL/GenBank/DDBJ databases">
        <title>Draft genome sequence of Clostridium methylpentosum (DSM 5476).</title>
        <authorList>
            <person name="Sudarsanam P."/>
            <person name="Ley R."/>
            <person name="Guruge J."/>
            <person name="Turnbaugh P.J."/>
            <person name="Mahowald M."/>
            <person name="Liep D."/>
            <person name="Gordon J."/>
        </authorList>
    </citation>
    <scope>NUCLEOTIDE SEQUENCE [LARGE SCALE GENOMIC DNA]</scope>
    <source>
        <strain evidence="1 2">DSM 5476</strain>
    </source>
</reference>
<dbReference type="Proteomes" id="UP000003340">
    <property type="component" value="Unassembled WGS sequence"/>
</dbReference>
<evidence type="ECO:0000313" key="1">
    <source>
        <dbReference type="EMBL" id="EEG29759.1"/>
    </source>
</evidence>